<dbReference type="InterPro" id="IPR011009">
    <property type="entry name" value="Kinase-like_dom_sf"/>
</dbReference>
<name>A0A212ERX8_DANPL</name>
<dbReference type="Gene3D" id="3.30.200.20">
    <property type="entry name" value="Phosphorylase Kinase, domain 1"/>
    <property type="match status" value="1"/>
</dbReference>
<dbReference type="SUPFAM" id="SSF56112">
    <property type="entry name" value="Protein kinase-like (PK-like)"/>
    <property type="match status" value="1"/>
</dbReference>
<dbReference type="InParanoid" id="A0A212ERX8"/>
<evidence type="ECO:0000313" key="1">
    <source>
        <dbReference type="EMBL" id="OWR44219.1"/>
    </source>
</evidence>
<dbReference type="AlphaFoldDB" id="A0A212ERX8"/>
<accession>A0A212ERX8</accession>
<dbReference type="EMBL" id="AGBW02012914">
    <property type="protein sequence ID" value="OWR44219.1"/>
    <property type="molecule type" value="Genomic_DNA"/>
</dbReference>
<keyword evidence="1" id="KW-0808">Transferase</keyword>
<dbReference type="STRING" id="278856.A0A212ERX8"/>
<protein>
    <submittedName>
        <fullName evidence="1">Casein kinase 1 alpha</fullName>
    </submittedName>
</protein>
<evidence type="ECO:0000313" key="2">
    <source>
        <dbReference type="Proteomes" id="UP000007151"/>
    </source>
</evidence>
<reference evidence="1 2" key="1">
    <citation type="journal article" date="2011" name="Cell">
        <title>The monarch butterfly genome yields insights into long-distance migration.</title>
        <authorList>
            <person name="Zhan S."/>
            <person name="Merlin C."/>
            <person name="Boore J.L."/>
            <person name="Reppert S.M."/>
        </authorList>
    </citation>
    <scope>NUCLEOTIDE SEQUENCE [LARGE SCALE GENOMIC DNA]</scope>
    <source>
        <strain evidence="1">F-2</strain>
    </source>
</reference>
<keyword evidence="2" id="KW-1185">Reference proteome</keyword>
<organism evidence="1 2">
    <name type="scientific">Danaus plexippus plexippus</name>
    <dbReference type="NCBI Taxonomy" id="278856"/>
    <lineage>
        <taxon>Eukaryota</taxon>
        <taxon>Metazoa</taxon>
        <taxon>Ecdysozoa</taxon>
        <taxon>Arthropoda</taxon>
        <taxon>Hexapoda</taxon>
        <taxon>Insecta</taxon>
        <taxon>Pterygota</taxon>
        <taxon>Neoptera</taxon>
        <taxon>Endopterygota</taxon>
        <taxon>Lepidoptera</taxon>
        <taxon>Glossata</taxon>
        <taxon>Ditrysia</taxon>
        <taxon>Papilionoidea</taxon>
        <taxon>Nymphalidae</taxon>
        <taxon>Danainae</taxon>
        <taxon>Danaini</taxon>
        <taxon>Danaina</taxon>
        <taxon>Danaus</taxon>
        <taxon>Danaus</taxon>
    </lineage>
</organism>
<comment type="caution">
    <text evidence="1">The sequence shown here is derived from an EMBL/GenBank/DDBJ whole genome shotgun (WGS) entry which is preliminary data.</text>
</comment>
<dbReference type="KEGG" id="dpl:KGM_200796"/>
<keyword evidence="1" id="KW-0418">Kinase</keyword>
<gene>
    <name evidence="1" type="ORF">KGM_200796</name>
</gene>
<proteinExistence type="predicted"/>
<dbReference type="Proteomes" id="UP000007151">
    <property type="component" value="Unassembled WGS sequence"/>
</dbReference>
<dbReference type="GO" id="GO:0016301">
    <property type="term" value="F:kinase activity"/>
    <property type="evidence" value="ECO:0007669"/>
    <property type="project" value="UniProtKB-KW"/>
</dbReference>
<sequence length="37" mass="3782">MLITGKYKVVRKIGGGSFGDIYLAINIGTGEGPVSVA</sequence>